<dbReference type="InterPro" id="IPR036526">
    <property type="entry name" value="C-N_Hydrolase_sf"/>
</dbReference>
<name>A0A7W9AJS3_9SPHN</name>
<dbReference type="GO" id="GO:0016811">
    <property type="term" value="F:hydrolase activity, acting on carbon-nitrogen (but not peptide) bonds, in linear amides"/>
    <property type="evidence" value="ECO:0007669"/>
    <property type="project" value="InterPro"/>
</dbReference>
<gene>
    <name evidence="3" type="ORF">FHS49_003005</name>
</gene>
<dbReference type="Pfam" id="PF00795">
    <property type="entry name" value="CN_hydrolase"/>
    <property type="match status" value="1"/>
</dbReference>
<dbReference type="PANTHER" id="PTHR23088:SF27">
    <property type="entry name" value="DEAMINATED GLUTATHIONE AMIDASE"/>
    <property type="match status" value="1"/>
</dbReference>
<keyword evidence="4" id="KW-1185">Reference proteome</keyword>
<comment type="caution">
    <text evidence="3">The sequence shown here is derived from an EMBL/GenBank/DDBJ whole genome shotgun (WGS) entry which is preliminary data.</text>
</comment>
<dbReference type="AlphaFoldDB" id="A0A7W9AJS3"/>
<dbReference type="EMBL" id="JACIJC010000005">
    <property type="protein sequence ID" value="MBB5686977.1"/>
    <property type="molecule type" value="Genomic_DNA"/>
</dbReference>
<evidence type="ECO:0000313" key="3">
    <source>
        <dbReference type="EMBL" id="MBB5686977.1"/>
    </source>
</evidence>
<dbReference type="InterPro" id="IPR003010">
    <property type="entry name" value="C-N_Hydrolase"/>
</dbReference>
<dbReference type="PANTHER" id="PTHR23088">
    <property type="entry name" value="NITRILASE-RELATED"/>
    <property type="match status" value="1"/>
</dbReference>
<dbReference type="CDD" id="cd07572">
    <property type="entry name" value="nit"/>
    <property type="match status" value="1"/>
</dbReference>
<evidence type="ECO:0000313" key="4">
    <source>
        <dbReference type="Proteomes" id="UP000549617"/>
    </source>
</evidence>
<keyword evidence="1 3" id="KW-0378">Hydrolase</keyword>
<dbReference type="InterPro" id="IPR045254">
    <property type="entry name" value="Nit1/2_C-N_Hydrolase"/>
</dbReference>
<dbReference type="SUPFAM" id="SSF56317">
    <property type="entry name" value="Carbon-nitrogen hydrolase"/>
    <property type="match status" value="1"/>
</dbReference>
<evidence type="ECO:0000256" key="1">
    <source>
        <dbReference type="ARBA" id="ARBA00022801"/>
    </source>
</evidence>
<reference evidence="3 4" key="1">
    <citation type="submission" date="2020-08" db="EMBL/GenBank/DDBJ databases">
        <title>Genomic Encyclopedia of Type Strains, Phase IV (KMG-IV): sequencing the most valuable type-strain genomes for metagenomic binning, comparative biology and taxonomic classification.</title>
        <authorList>
            <person name="Goeker M."/>
        </authorList>
    </citation>
    <scope>NUCLEOTIDE SEQUENCE [LARGE SCALE GENOMIC DNA]</scope>
    <source>
        <strain evidence="3 4">DSM 25079</strain>
    </source>
</reference>
<sequence length="269" mass="28383">MTSGIDPARNAAALVSAIADAKAGGTDMLFTPEMSGLLDRDRKRGSGHLCSEADDPVLQTVRHAAAAAGLWVHIGSLALKGEGADGRQVNRGFIIDDCGAICARYDKLHLFDVDLPSGESWRESAAYAPGARAVVADTPWAPVGLSVCYDLRFAALYAALSDAGATILTVPAAFTVPTGSAHWHILLRARAIESACFVIAAAQAGTHEDGRETFGHSLVIDPWGEILLDMGDTPGLGFADLDLARIAEVRARVPVLKHRRAIPVVERAQ</sequence>
<organism evidence="3 4">
    <name type="scientific">Sphingobium boeckii</name>
    <dbReference type="NCBI Taxonomy" id="1082345"/>
    <lineage>
        <taxon>Bacteria</taxon>
        <taxon>Pseudomonadati</taxon>
        <taxon>Pseudomonadota</taxon>
        <taxon>Alphaproteobacteria</taxon>
        <taxon>Sphingomonadales</taxon>
        <taxon>Sphingomonadaceae</taxon>
        <taxon>Sphingobium</taxon>
    </lineage>
</organism>
<proteinExistence type="predicted"/>
<feature type="domain" description="CN hydrolase" evidence="2">
    <location>
        <begin position="1"/>
        <end position="243"/>
    </location>
</feature>
<dbReference type="PROSITE" id="PS50263">
    <property type="entry name" value="CN_HYDROLASE"/>
    <property type="match status" value="1"/>
</dbReference>
<accession>A0A7W9AJS3</accession>
<evidence type="ECO:0000259" key="2">
    <source>
        <dbReference type="PROSITE" id="PS50263"/>
    </source>
</evidence>
<dbReference type="Proteomes" id="UP000549617">
    <property type="component" value="Unassembled WGS sequence"/>
</dbReference>
<dbReference type="Gene3D" id="3.60.110.10">
    <property type="entry name" value="Carbon-nitrogen hydrolase"/>
    <property type="match status" value="1"/>
</dbReference>
<protein>
    <submittedName>
        <fullName evidence="3">Putative amidohydrolase</fullName>
    </submittedName>
</protein>